<dbReference type="AlphaFoldDB" id="A0A846HI21"/>
<gene>
    <name evidence="4" type="ORF">PI95_026910</name>
</gene>
<reference evidence="4 5" key="1">
    <citation type="journal article" date="2015" name="Genome Announc.">
        <title>Draft Genome Sequence of Cyanobacterium Hassallia byssoidea Strain VB512170, Isolated from Monuments in India.</title>
        <authorList>
            <person name="Singh D."/>
            <person name="Chandrababunaidu M.M."/>
            <person name="Panda A."/>
            <person name="Sen D."/>
            <person name="Bhattacharyya S."/>
            <person name="Adhikary S.P."/>
            <person name="Tripathy S."/>
        </authorList>
    </citation>
    <scope>NUCLEOTIDE SEQUENCE [LARGE SCALE GENOMIC DNA]</scope>
    <source>
        <strain evidence="4 5">VB512170</strain>
    </source>
</reference>
<keyword evidence="2 4" id="KW-0808">Transferase</keyword>
<evidence type="ECO:0000256" key="1">
    <source>
        <dbReference type="ARBA" id="ARBA00022676"/>
    </source>
</evidence>
<sequence>MPDLYVSWSDYHQKIEQLAAQIYQSGWEFNQIVCLARGGLRVGDIISRIYEQPLAILATSSYSGSGKQERGNLIFSRHITMTSEKLGSRILLVDDLVDSGVTLQETIPWLKENSESSIEEIRTAVLWYKACSVIVPDYYVDYLADNPWIHQPFEHYEDMKPADLAAKVKGRDVPLERLYGN</sequence>
<protein>
    <submittedName>
        <fullName evidence="4">Phosphoribosyltransferase</fullName>
    </submittedName>
</protein>
<comment type="caution">
    <text evidence="4">The sequence shown here is derived from an EMBL/GenBank/DDBJ whole genome shotgun (WGS) entry which is preliminary data.</text>
</comment>
<dbReference type="InterPro" id="IPR029057">
    <property type="entry name" value="PRTase-like"/>
</dbReference>
<accession>A0A846HI21</accession>
<dbReference type="EMBL" id="JTCM02000094">
    <property type="protein sequence ID" value="NEU76081.1"/>
    <property type="molecule type" value="Genomic_DNA"/>
</dbReference>
<evidence type="ECO:0000256" key="2">
    <source>
        <dbReference type="ARBA" id="ARBA00022679"/>
    </source>
</evidence>
<keyword evidence="1 4" id="KW-0328">Glycosyltransferase</keyword>
<dbReference type="RefSeq" id="WP_052324643.1">
    <property type="nucleotide sequence ID" value="NZ_JTCM02000094.1"/>
</dbReference>
<evidence type="ECO:0000313" key="5">
    <source>
        <dbReference type="Proteomes" id="UP000031549"/>
    </source>
</evidence>
<evidence type="ECO:0000313" key="4">
    <source>
        <dbReference type="EMBL" id="NEU76081.1"/>
    </source>
</evidence>
<evidence type="ECO:0000259" key="3">
    <source>
        <dbReference type="Pfam" id="PF00156"/>
    </source>
</evidence>
<dbReference type="Gene3D" id="3.40.50.2020">
    <property type="match status" value="1"/>
</dbReference>
<dbReference type="CDD" id="cd06223">
    <property type="entry name" value="PRTases_typeI"/>
    <property type="match status" value="1"/>
</dbReference>
<dbReference type="GO" id="GO:0016757">
    <property type="term" value="F:glycosyltransferase activity"/>
    <property type="evidence" value="ECO:0007669"/>
    <property type="project" value="UniProtKB-KW"/>
</dbReference>
<keyword evidence="5" id="KW-1185">Reference proteome</keyword>
<dbReference type="InterPro" id="IPR000836">
    <property type="entry name" value="PRTase_dom"/>
</dbReference>
<dbReference type="SUPFAM" id="SSF53271">
    <property type="entry name" value="PRTase-like"/>
    <property type="match status" value="1"/>
</dbReference>
<dbReference type="Pfam" id="PF00156">
    <property type="entry name" value="Pribosyltran"/>
    <property type="match status" value="1"/>
</dbReference>
<organism evidence="4 5">
    <name type="scientific">Hassallia byssoidea VB512170</name>
    <dbReference type="NCBI Taxonomy" id="1304833"/>
    <lineage>
        <taxon>Bacteria</taxon>
        <taxon>Bacillati</taxon>
        <taxon>Cyanobacteriota</taxon>
        <taxon>Cyanophyceae</taxon>
        <taxon>Nostocales</taxon>
        <taxon>Tolypothrichaceae</taxon>
        <taxon>Hassallia</taxon>
    </lineage>
</organism>
<dbReference type="PANTHER" id="PTHR43363">
    <property type="entry name" value="HYPOXANTHINE PHOSPHORIBOSYLTRANSFERASE"/>
    <property type="match status" value="1"/>
</dbReference>
<proteinExistence type="predicted"/>
<dbReference type="PANTHER" id="PTHR43363:SF1">
    <property type="entry name" value="HYPOXANTHINE-GUANINE PHOSPHORIBOSYLTRANSFERASE"/>
    <property type="match status" value="1"/>
</dbReference>
<dbReference type="Proteomes" id="UP000031549">
    <property type="component" value="Unassembled WGS sequence"/>
</dbReference>
<feature type="domain" description="Phosphoribosyltransferase" evidence="3">
    <location>
        <begin position="7"/>
        <end position="157"/>
    </location>
</feature>
<name>A0A846HI21_9CYAN</name>